<dbReference type="InterPro" id="IPR050071">
    <property type="entry name" value="Dehydroquinate_synthase"/>
</dbReference>
<dbReference type="GO" id="GO:0016829">
    <property type="term" value="F:lyase activity"/>
    <property type="evidence" value="ECO:0007669"/>
    <property type="project" value="UniProtKB-KW"/>
</dbReference>
<evidence type="ECO:0000256" key="1">
    <source>
        <dbReference type="ARBA" id="ARBA00001911"/>
    </source>
</evidence>
<dbReference type="InterPro" id="IPR035872">
    <property type="entry name" value="EEVS-like"/>
</dbReference>
<comment type="caution">
    <text evidence="11">The sequence shown here is derived from an EMBL/GenBank/DDBJ whole genome shotgun (WGS) entry which is preliminary data.</text>
</comment>
<evidence type="ECO:0000259" key="9">
    <source>
        <dbReference type="Pfam" id="PF01761"/>
    </source>
</evidence>
<evidence type="ECO:0000256" key="5">
    <source>
        <dbReference type="ARBA" id="ARBA00023239"/>
    </source>
</evidence>
<dbReference type="Pfam" id="PF24621">
    <property type="entry name" value="DHQS_C"/>
    <property type="match status" value="1"/>
</dbReference>
<comment type="catalytic activity">
    <reaction evidence="6">
        <text>D-sedoheptulose 7-phosphate = 2-epi-5-epi-valiolone + phosphate</text>
        <dbReference type="Rhea" id="RHEA:44184"/>
        <dbReference type="ChEBI" id="CHEBI:43474"/>
        <dbReference type="ChEBI" id="CHEBI:57483"/>
        <dbReference type="ChEBI" id="CHEBI:84187"/>
        <dbReference type="EC" id="4.2.3.152"/>
    </reaction>
</comment>
<dbReference type="Pfam" id="PF01761">
    <property type="entry name" value="DHQ_synthase"/>
    <property type="match status" value="1"/>
</dbReference>
<accession>A0ABW2AP41</accession>
<keyword evidence="5 11" id="KW-0456">Lyase</keyword>
<keyword evidence="3" id="KW-0547">Nucleotide-binding</keyword>
<evidence type="ECO:0000313" key="11">
    <source>
        <dbReference type="EMBL" id="MFC6712674.1"/>
    </source>
</evidence>
<evidence type="ECO:0000256" key="6">
    <source>
        <dbReference type="ARBA" id="ARBA00023993"/>
    </source>
</evidence>
<evidence type="ECO:0000259" key="10">
    <source>
        <dbReference type="Pfam" id="PF24621"/>
    </source>
</evidence>
<dbReference type="CDD" id="cd08199">
    <property type="entry name" value="EEVS"/>
    <property type="match status" value="1"/>
</dbReference>
<comment type="cofactor">
    <cofactor evidence="1">
        <name>NAD(+)</name>
        <dbReference type="ChEBI" id="CHEBI:57540"/>
    </cofactor>
</comment>
<keyword evidence="4" id="KW-0520">NAD</keyword>
<proteinExistence type="predicted"/>
<evidence type="ECO:0000256" key="4">
    <source>
        <dbReference type="ARBA" id="ARBA00023027"/>
    </source>
</evidence>
<evidence type="ECO:0000256" key="2">
    <source>
        <dbReference type="ARBA" id="ARBA00022723"/>
    </source>
</evidence>
<dbReference type="SUPFAM" id="SSF56796">
    <property type="entry name" value="Dehydroquinate synthase-like"/>
    <property type="match status" value="1"/>
</dbReference>
<dbReference type="EC" id="4.2.3.152" evidence="7"/>
<dbReference type="Proteomes" id="UP001596356">
    <property type="component" value="Unassembled WGS sequence"/>
</dbReference>
<dbReference type="EMBL" id="JBHSWJ010000002">
    <property type="protein sequence ID" value="MFC6712674.1"/>
    <property type="molecule type" value="Genomic_DNA"/>
</dbReference>
<keyword evidence="12" id="KW-1185">Reference proteome</keyword>
<gene>
    <name evidence="11" type="ORF">ACFQBT_01935</name>
</gene>
<sequence length="409" mass="44865">MSATSPDTVLTVSDSTFRVAAVERIDYSLSIVDSVFAPEQPHLAEIFQPWSRCLAVVDDEVERIYGDRMRSYFAAHGIALTTFVLSIDETGKTMRTAERIVDAMGAFGLVRKEPVLVVGGGLSTDVAGFACSMFRRSTNYVRIPTTLIGLIDASVAIKVAVNHGHAKNRLGAFHASQQVILDFDFLGTLPTDQIRNGMAEIIKIATVGNAAIFELMEKYGEDLLDTRFARVDGSPELRRIADTVTYEAIRTMLELEVPNLHELQLDRVIAFGHTWSPTLELTPQPPYFHGHAISVDMALSTTIAALRGYVAESERDRILWLFSRLGLSIDSPHLTAGLLRDATRSIIQTRDGLLRAAMPHPIGDCIFVNDLTDEELAAALHEHRIVCGRYPRNGIGVEAFVGSGAVSKT</sequence>
<feature type="domain" description="3-dehydroquinate synthase N-terminal" evidence="9">
    <location>
        <begin position="84"/>
        <end position="195"/>
    </location>
</feature>
<evidence type="ECO:0000256" key="8">
    <source>
        <dbReference type="ARBA" id="ARBA00024092"/>
    </source>
</evidence>
<reference evidence="12" key="1">
    <citation type="journal article" date="2019" name="Int. J. Syst. Evol. Microbiol.">
        <title>The Global Catalogue of Microorganisms (GCM) 10K type strain sequencing project: providing services to taxonomists for standard genome sequencing and annotation.</title>
        <authorList>
            <consortium name="The Broad Institute Genomics Platform"/>
            <consortium name="The Broad Institute Genome Sequencing Center for Infectious Disease"/>
            <person name="Wu L."/>
            <person name="Ma J."/>
        </authorList>
    </citation>
    <scope>NUCLEOTIDE SEQUENCE [LARGE SCALE GENOMIC DNA]</scope>
    <source>
        <strain evidence="12">NBRC 106593</strain>
    </source>
</reference>
<dbReference type="InterPro" id="IPR056179">
    <property type="entry name" value="DHQS_C"/>
</dbReference>
<feature type="domain" description="3-dehydroquinate synthase C-terminal" evidence="10">
    <location>
        <begin position="197"/>
        <end position="333"/>
    </location>
</feature>
<evidence type="ECO:0000256" key="3">
    <source>
        <dbReference type="ARBA" id="ARBA00022741"/>
    </source>
</evidence>
<dbReference type="InterPro" id="IPR030960">
    <property type="entry name" value="DHQS/DOIS_N"/>
</dbReference>
<organism evidence="11 12">
    <name type="scientific">Branchiibius cervicis</name>
    <dbReference type="NCBI Taxonomy" id="908252"/>
    <lineage>
        <taxon>Bacteria</taxon>
        <taxon>Bacillati</taxon>
        <taxon>Actinomycetota</taxon>
        <taxon>Actinomycetes</taxon>
        <taxon>Micrococcales</taxon>
        <taxon>Dermacoccaceae</taxon>
        <taxon>Branchiibius</taxon>
    </lineage>
</organism>
<name>A0ABW2AP41_9MICO</name>
<dbReference type="Gene3D" id="1.20.1090.10">
    <property type="entry name" value="Dehydroquinate synthase-like - alpha domain"/>
    <property type="match status" value="1"/>
</dbReference>
<evidence type="ECO:0000256" key="7">
    <source>
        <dbReference type="ARBA" id="ARBA00024060"/>
    </source>
</evidence>
<dbReference type="PANTHER" id="PTHR43622">
    <property type="entry name" value="3-DEHYDROQUINATE SYNTHASE"/>
    <property type="match status" value="1"/>
</dbReference>
<evidence type="ECO:0000313" key="12">
    <source>
        <dbReference type="Proteomes" id="UP001596356"/>
    </source>
</evidence>
<dbReference type="RefSeq" id="WP_377820145.1">
    <property type="nucleotide sequence ID" value="NZ_JBHSWJ010000002.1"/>
</dbReference>
<dbReference type="Gene3D" id="3.40.50.1970">
    <property type="match status" value="1"/>
</dbReference>
<keyword evidence="2" id="KW-0479">Metal-binding</keyword>
<protein>
    <recommendedName>
        <fullName evidence="8">2-epi-5-epi-valiolone synthase</fullName>
        <ecNumber evidence="7">4.2.3.152</ecNumber>
    </recommendedName>
</protein>
<dbReference type="PANTHER" id="PTHR43622:SF3">
    <property type="entry name" value="2-EPI-5-EPI-VALIOLONE SYNTHASE"/>
    <property type="match status" value="1"/>
</dbReference>